<dbReference type="AlphaFoldDB" id="A0A1K1SWS1"/>
<dbReference type="Proteomes" id="UP000183788">
    <property type="component" value="Unassembled WGS sequence"/>
</dbReference>
<dbReference type="STRING" id="1004.SAMN05661012_06307"/>
<gene>
    <name evidence="1" type="ORF">SAMN05661012_06307</name>
    <name evidence="2" type="ORF">SR876_07010</name>
</gene>
<dbReference type="EMBL" id="CP140154">
    <property type="protein sequence ID" value="WQG91242.1"/>
    <property type="molecule type" value="Genomic_DNA"/>
</dbReference>
<name>A0A1K1SWS1_9BACT</name>
<reference evidence="1 3" key="1">
    <citation type="submission" date="2016-11" db="EMBL/GenBank/DDBJ databases">
        <authorList>
            <person name="Jaros S."/>
            <person name="Januszkiewicz K."/>
            <person name="Wedrychowicz H."/>
        </authorList>
    </citation>
    <scope>NUCLEOTIDE SEQUENCE [LARGE SCALE GENOMIC DNA]</scope>
    <source>
        <strain evidence="1 3">DSM 784</strain>
    </source>
</reference>
<evidence type="ECO:0000313" key="2">
    <source>
        <dbReference type="EMBL" id="WQG91242.1"/>
    </source>
</evidence>
<evidence type="ECO:0008006" key="5">
    <source>
        <dbReference type="Google" id="ProtNLM"/>
    </source>
</evidence>
<accession>A0A1K1SWS1</accession>
<evidence type="ECO:0000313" key="3">
    <source>
        <dbReference type="Proteomes" id="UP000183788"/>
    </source>
</evidence>
<protein>
    <recommendedName>
        <fullName evidence="5">Lipoprotein</fullName>
    </recommendedName>
</protein>
<dbReference type="EMBL" id="FPIZ01000037">
    <property type="protein sequence ID" value="SFW88750.1"/>
    <property type="molecule type" value="Genomic_DNA"/>
</dbReference>
<keyword evidence="4" id="KW-1185">Reference proteome</keyword>
<organism evidence="1 3">
    <name type="scientific">Chitinophaga sancti</name>
    <dbReference type="NCBI Taxonomy" id="1004"/>
    <lineage>
        <taxon>Bacteria</taxon>
        <taxon>Pseudomonadati</taxon>
        <taxon>Bacteroidota</taxon>
        <taxon>Chitinophagia</taxon>
        <taxon>Chitinophagales</taxon>
        <taxon>Chitinophagaceae</taxon>
        <taxon>Chitinophaga</taxon>
    </lineage>
</organism>
<evidence type="ECO:0000313" key="1">
    <source>
        <dbReference type="EMBL" id="SFW88750.1"/>
    </source>
</evidence>
<evidence type="ECO:0000313" key="4">
    <source>
        <dbReference type="Proteomes" id="UP001326715"/>
    </source>
</evidence>
<reference evidence="2 4" key="2">
    <citation type="submission" date="2023-11" db="EMBL/GenBank/DDBJ databases">
        <title>MicrobeMod: A computational toolkit for identifying prokaryotic methylation and restriction-modification with nanopore sequencing.</title>
        <authorList>
            <person name="Crits-Christoph A."/>
            <person name="Kang S.C."/>
            <person name="Lee H."/>
            <person name="Ostrov N."/>
        </authorList>
    </citation>
    <scope>NUCLEOTIDE SEQUENCE [LARGE SCALE GENOMIC DNA]</scope>
    <source>
        <strain evidence="2 4">ATCC 23090</strain>
    </source>
</reference>
<sequence length="46" mass="5229">MKTFKYFIIATLFIGTISLSSCLVERGPGYGPPHHHHYHGGGYHHY</sequence>
<dbReference type="PROSITE" id="PS51257">
    <property type="entry name" value="PROKAR_LIPOPROTEIN"/>
    <property type="match status" value="1"/>
</dbReference>
<dbReference type="RefSeq" id="WP_177318750.1">
    <property type="nucleotide sequence ID" value="NZ_CBHWAX010000086.1"/>
</dbReference>
<proteinExistence type="predicted"/>
<dbReference type="Proteomes" id="UP001326715">
    <property type="component" value="Chromosome"/>
</dbReference>